<name>L5K4Y2_PTEAL</name>
<sequence>MGHPGSPLAACFSVAGPRDKPFYGLHTCSWKCTLSAPGWGLRPSTAVTHPAQPRAGPAGPGNHSSRSGEQSPGPSGSQDRPGGG</sequence>
<feature type="compositionally biased region" description="Low complexity" evidence="1">
    <location>
        <begin position="50"/>
        <end position="78"/>
    </location>
</feature>
<evidence type="ECO:0000313" key="2">
    <source>
        <dbReference type="EMBL" id="ELK06605.1"/>
    </source>
</evidence>
<dbReference type="AlphaFoldDB" id="L5K4Y2"/>
<proteinExistence type="predicted"/>
<dbReference type="InParanoid" id="L5K4Y2"/>
<evidence type="ECO:0000256" key="1">
    <source>
        <dbReference type="SAM" id="MobiDB-lite"/>
    </source>
</evidence>
<evidence type="ECO:0000313" key="3">
    <source>
        <dbReference type="Proteomes" id="UP000010552"/>
    </source>
</evidence>
<feature type="region of interest" description="Disordered" evidence="1">
    <location>
        <begin position="39"/>
        <end position="84"/>
    </location>
</feature>
<dbReference type="Proteomes" id="UP000010552">
    <property type="component" value="Unassembled WGS sequence"/>
</dbReference>
<protein>
    <submittedName>
        <fullName evidence="2">Uncharacterized protein</fullName>
    </submittedName>
</protein>
<reference evidence="3" key="1">
    <citation type="journal article" date="2013" name="Science">
        <title>Comparative analysis of bat genomes provides insight into the evolution of flight and immunity.</title>
        <authorList>
            <person name="Zhang G."/>
            <person name="Cowled C."/>
            <person name="Shi Z."/>
            <person name="Huang Z."/>
            <person name="Bishop-Lilly K.A."/>
            <person name="Fang X."/>
            <person name="Wynne J.W."/>
            <person name="Xiong Z."/>
            <person name="Baker M.L."/>
            <person name="Zhao W."/>
            <person name="Tachedjian M."/>
            <person name="Zhu Y."/>
            <person name="Zhou P."/>
            <person name="Jiang X."/>
            <person name="Ng J."/>
            <person name="Yang L."/>
            <person name="Wu L."/>
            <person name="Xiao J."/>
            <person name="Feng Y."/>
            <person name="Chen Y."/>
            <person name="Sun X."/>
            <person name="Zhang Y."/>
            <person name="Marsh G.A."/>
            <person name="Crameri G."/>
            <person name="Broder C.C."/>
            <person name="Frey K.G."/>
            <person name="Wang L.F."/>
            <person name="Wang J."/>
        </authorList>
    </citation>
    <scope>NUCLEOTIDE SEQUENCE [LARGE SCALE GENOMIC DNA]</scope>
</reference>
<keyword evidence="3" id="KW-1185">Reference proteome</keyword>
<organism evidence="2 3">
    <name type="scientific">Pteropus alecto</name>
    <name type="common">Black flying fox</name>
    <dbReference type="NCBI Taxonomy" id="9402"/>
    <lineage>
        <taxon>Eukaryota</taxon>
        <taxon>Metazoa</taxon>
        <taxon>Chordata</taxon>
        <taxon>Craniata</taxon>
        <taxon>Vertebrata</taxon>
        <taxon>Euteleostomi</taxon>
        <taxon>Mammalia</taxon>
        <taxon>Eutheria</taxon>
        <taxon>Laurasiatheria</taxon>
        <taxon>Chiroptera</taxon>
        <taxon>Yinpterochiroptera</taxon>
        <taxon>Pteropodoidea</taxon>
        <taxon>Pteropodidae</taxon>
        <taxon>Pteropodinae</taxon>
        <taxon>Pteropus</taxon>
    </lineage>
</organism>
<dbReference type="EMBL" id="KB031030">
    <property type="protein sequence ID" value="ELK06605.1"/>
    <property type="molecule type" value="Genomic_DNA"/>
</dbReference>
<gene>
    <name evidence="2" type="ORF">PAL_GLEAN10022971</name>
</gene>
<accession>L5K4Y2</accession>